<name>A0ABP1GEI0_9CHLO</name>
<evidence type="ECO:0000313" key="4">
    <source>
        <dbReference type="Proteomes" id="UP001497392"/>
    </source>
</evidence>
<proteinExistence type="predicted"/>
<reference evidence="3 4" key="1">
    <citation type="submission" date="2024-06" db="EMBL/GenBank/DDBJ databases">
        <authorList>
            <person name="Kraege A."/>
            <person name="Thomma B."/>
        </authorList>
    </citation>
    <scope>NUCLEOTIDE SEQUENCE [LARGE SCALE GENOMIC DNA]</scope>
</reference>
<dbReference type="EMBL" id="CAXHTA020000019">
    <property type="protein sequence ID" value="CAL5228999.1"/>
    <property type="molecule type" value="Genomic_DNA"/>
</dbReference>
<evidence type="ECO:0000259" key="2">
    <source>
        <dbReference type="PROSITE" id="PS50908"/>
    </source>
</evidence>
<accession>A0ABP1GEI0</accession>
<protein>
    <submittedName>
        <fullName evidence="3">G12239 protein</fullName>
    </submittedName>
</protein>
<dbReference type="Proteomes" id="UP001497392">
    <property type="component" value="Unassembled WGS sequence"/>
</dbReference>
<feature type="compositionally biased region" description="Basic and acidic residues" evidence="1">
    <location>
        <begin position="126"/>
        <end position="147"/>
    </location>
</feature>
<dbReference type="SMART" id="SM00591">
    <property type="entry name" value="RWD"/>
    <property type="match status" value="1"/>
</dbReference>
<comment type="caution">
    <text evidence="3">The sequence shown here is derived from an EMBL/GenBank/DDBJ whole genome shotgun (WGS) entry which is preliminary data.</text>
</comment>
<dbReference type="PANTHER" id="PTHR21275:SF1">
    <property type="entry name" value="RWD DOMAIN-CONTAINING PROTEIN 4"/>
    <property type="match status" value="1"/>
</dbReference>
<feature type="domain" description="RWD" evidence="2">
    <location>
        <begin position="8"/>
        <end position="116"/>
    </location>
</feature>
<dbReference type="Pfam" id="PF05773">
    <property type="entry name" value="RWD"/>
    <property type="match status" value="1"/>
</dbReference>
<keyword evidence="4" id="KW-1185">Reference proteome</keyword>
<feature type="region of interest" description="Disordered" evidence="1">
    <location>
        <begin position="122"/>
        <end position="170"/>
    </location>
</feature>
<dbReference type="PANTHER" id="PTHR21275">
    <property type="entry name" value="RWD DOMAIN-CONTAINING PROTEIN 4"/>
    <property type="match status" value="1"/>
</dbReference>
<organism evidence="3 4">
    <name type="scientific">Coccomyxa viridis</name>
    <dbReference type="NCBI Taxonomy" id="1274662"/>
    <lineage>
        <taxon>Eukaryota</taxon>
        <taxon>Viridiplantae</taxon>
        <taxon>Chlorophyta</taxon>
        <taxon>core chlorophytes</taxon>
        <taxon>Trebouxiophyceae</taxon>
        <taxon>Trebouxiophyceae incertae sedis</taxon>
        <taxon>Coccomyxaceae</taxon>
        <taxon>Coccomyxa</taxon>
    </lineage>
</organism>
<evidence type="ECO:0000256" key="1">
    <source>
        <dbReference type="SAM" id="MobiDB-lite"/>
    </source>
</evidence>
<dbReference type="SUPFAM" id="SSF54495">
    <property type="entry name" value="UBC-like"/>
    <property type="match status" value="1"/>
</dbReference>
<evidence type="ECO:0000313" key="3">
    <source>
        <dbReference type="EMBL" id="CAL5228999.1"/>
    </source>
</evidence>
<dbReference type="InterPro" id="IPR016135">
    <property type="entry name" value="UBQ-conjugating_enzyme/RWD"/>
</dbReference>
<gene>
    <name evidence="3" type="primary">g12239</name>
    <name evidence="3" type="ORF">VP750_LOCUS10905</name>
</gene>
<dbReference type="Gene3D" id="3.10.110.10">
    <property type="entry name" value="Ubiquitin Conjugating Enzyme"/>
    <property type="match status" value="1"/>
</dbReference>
<sequence length="190" mass="21256">MPSEEVEDEILALESIYEDQFSRTSDNQIRAIVRPEEDAEGQSEGTSVLYIEADLPESYPSEATPDFSLSNINNSHLSAQTKEAILNGLLDQAQEQLGTCCLYTVIEWAREQLPEWLASNVTAAREPAHDSPAKEEPNEPADAKAQEDEGFNTKGMSKGQKRRHFDRFGVATEKPRGHDWVDLVSHLAKR</sequence>
<dbReference type="PROSITE" id="PS50908">
    <property type="entry name" value="RWD"/>
    <property type="match status" value="1"/>
</dbReference>
<dbReference type="InterPro" id="IPR042770">
    <property type="entry name" value="RWDD4"/>
</dbReference>
<dbReference type="InterPro" id="IPR006575">
    <property type="entry name" value="RWD_dom"/>
</dbReference>